<dbReference type="EMBL" id="JAODUP010000823">
    <property type="protein sequence ID" value="KAK2143666.1"/>
    <property type="molecule type" value="Genomic_DNA"/>
</dbReference>
<keyword evidence="1" id="KW-1133">Transmembrane helix</keyword>
<protein>
    <submittedName>
        <fullName evidence="2">Uncharacterized protein</fullName>
    </submittedName>
</protein>
<name>A0AAD9MTV6_9ANNE</name>
<dbReference type="AlphaFoldDB" id="A0AAD9MTV6"/>
<evidence type="ECO:0000313" key="3">
    <source>
        <dbReference type="Proteomes" id="UP001208570"/>
    </source>
</evidence>
<keyword evidence="1" id="KW-0472">Membrane</keyword>
<accession>A0AAD9MTV6</accession>
<keyword evidence="1" id="KW-0812">Transmembrane</keyword>
<sequence>MPTIWTLRAVLLVFIILGFVFLKKLPWTKRNKYVPRYQLVTLKEYSLKTLFDARGNNTRTENGRSSNGNLVINTGLSKIRKVYDKKRLTDARDLREIII</sequence>
<proteinExistence type="predicted"/>
<dbReference type="Proteomes" id="UP001208570">
    <property type="component" value="Unassembled WGS sequence"/>
</dbReference>
<feature type="transmembrane region" description="Helical" evidence="1">
    <location>
        <begin position="6"/>
        <end position="22"/>
    </location>
</feature>
<gene>
    <name evidence="2" type="ORF">LSH36_823g01043</name>
</gene>
<comment type="caution">
    <text evidence="2">The sequence shown here is derived from an EMBL/GenBank/DDBJ whole genome shotgun (WGS) entry which is preliminary data.</text>
</comment>
<evidence type="ECO:0000313" key="2">
    <source>
        <dbReference type="EMBL" id="KAK2143666.1"/>
    </source>
</evidence>
<keyword evidence="3" id="KW-1185">Reference proteome</keyword>
<reference evidence="2" key="1">
    <citation type="journal article" date="2023" name="Mol. Biol. Evol.">
        <title>Third-Generation Sequencing Reveals the Adaptive Role of the Epigenome in Three Deep-Sea Polychaetes.</title>
        <authorList>
            <person name="Perez M."/>
            <person name="Aroh O."/>
            <person name="Sun Y."/>
            <person name="Lan Y."/>
            <person name="Juniper S.K."/>
            <person name="Young C.R."/>
            <person name="Angers B."/>
            <person name="Qian P.Y."/>
        </authorList>
    </citation>
    <scope>NUCLEOTIDE SEQUENCE</scope>
    <source>
        <strain evidence="2">P08H-3</strain>
    </source>
</reference>
<organism evidence="2 3">
    <name type="scientific">Paralvinella palmiformis</name>
    <dbReference type="NCBI Taxonomy" id="53620"/>
    <lineage>
        <taxon>Eukaryota</taxon>
        <taxon>Metazoa</taxon>
        <taxon>Spiralia</taxon>
        <taxon>Lophotrochozoa</taxon>
        <taxon>Annelida</taxon>
        <taxon>Polychaeta</taxon>
        <taxon>Sedentaria</taxon>
        <taxon>Canalipalpata</taxon>
        <taxon>Terebellida</taxon>
        <taxon>Terebelliformia</taxon>
        <taxon>Alvinellidae</taxon>
        <taxon>Paralvinella</taxon>
    </lineage>
</organism>
<evidence type="ECO:0000256" key="1">
    <source>
        <dbReference type="SAM" id="Phobius"/>
    </source>
</evidence>